<reference evidence="2" key="1">
    <citation type="submission" date="2018-11" db="EMBL/GenBank/DDBJ databases">
        <authorList>
            <person name="Grassa J C."/>
        </authorList>
    </citation>
    <scope>NUCLEOTIDE SEQUENCE [LARGE SCALE GENOMIC DNA]</scope>
</reference>
<reference evidence="2" key="2">
    <citation type="submission" date="2021-03" db="UniProtKB">
        <authorList>
            <consortium name="EnsemblPlants"/>
        </authorList>
    </citation>
    <scope>IDENTIFICATION</scope>
</reference>
<evidence type="ECO:0000313" key="3">
    <source>
        <dbReference type="Proteomes" id="UP000596661"/>
    </source>
</evidence>
<proteinExistence type="predicted"/>
<dbReference type="AlphaFoldDB" id="A0A803NJF6"/>
<feature type="region of interest" description="Disordered" evidence="1">
    <location>
        <begin position="44"/>
        <end position="84"/>
    </location>
</feature>
<dbReference type="Proteomes" id="UP000596661">
    <property type="component" value="Chromosome 1"/>
</dbReference>
<organism evidence="2 3">
    <name type="scientific">Cannabis sativa</name>
    <name type="common">Hemp</name>
    <name type="synonym">Marijuana</name>
    <dbReference type="NCBI Taxonomy" id="3483"/>
    <lineage>
        <taxon>Eukaryota</taxon>
        <taxon>Viridiplantae</taxon>
        <taxon>Streptophyta</taxon>
        <taxon>Embryophyta</taxon>
        <taxon>Tracheophyta</taxon>
        <taxon>Spermatophyta</taxon>
        <taxon>Magnoliopsida</taxon>
        <taxon>eudicotyledons</taxon>
        <taxon>Gunneridae</taxon>
        <taxon>Pentapetalae</taxon>
        <taxon>rosids</taxon>
        <taxon>fabids</taxon>
        <taxon>Rosales</taxon>
        <taxon>Cannabaceae</taxon>
        <taxon>Cannabis</taxon>
    </lineage>
</organism>
<dbReference type="Gramene" id="evm.model.01.2024">
    <property type="protein sequence ID" value="cds.evm.model.01.2024"/>
    <property type="gene ID" value="evm.TU.01.2024"/>
</dbReference>
<name>A0A803NJF6_CANSA</name>
<accession>A0A803NJF6</accession>
<feature type="compositionally biased region" description="Basic and acidic residues" evidence="1">
    <location>
        <begin position="56"/>
        <end position="72"/>
    </location>
</feature>
<dbReference type="EnsemblPlants" id="evm.model.01.2024">
    <property type="protein sequence ID" value="cds.evm.model.01.2024"/>
    <property type="gene ID" value="evm.TU.01.2024"/>
</dbReference>
<sequence length="84" mass="9432">MATDLNVQVPVITRIPMNTTYVETLAISVDTKNQATIACKVNTTNPEDLNNWPLPPREDPPLSLRNEGRTHMEQLPCTITRPHP</sequence>
<keyword evidence="3" id="KW-1185">Reference proteome</keyword>
<evidence type="ECO:0000313" key="2">
    <source>
        <dbReference type="EnsemblPlants" id="cds.evm.model.01.2024"/>
    </source>
</evidence>
<protein>
    <submittedName>
        <fullName evidence="2">Uncharacterized protein</fullName>
    </submittedName>
</protein>
<dbReference type="EMBL" id="UZAU01000056">
    <property type="status" value="NOT_ANNOTATED_CDS"/>
    <property type="molecule type" value="Genomic_DNA"/>
</dbReference>
<evidence type="ECO:0000256" key="1">
    <source>
        <dbReference type="SAM" id="MobiDB-lite"/>
    </source>
</evidence>